<dbReference type="STRING" id="157733.AB986_18095"/>
<dbReference type="SUPFAM" id="SSF88723">
    <property type="entry name" value="PIN domain-like"/>
    <property type="match status" value="2"/>
</dbReference>
<dbReference type="InterPro" id="IPR002716">
    <property type="entry name" value="PIN_dom"/>
</dbReference>
<evidence type="ECO:0000259" key="1">
    <source>
        <dbReference type="Pfam" id="PF01850"/>
    </source>
</evidence>
<evidence type="ECO:0000313" key="3">
    <source>
        <dbReference type="Proteomes" id="UP000035996"/>
    </source>
</evidence>
<gene>
    <name evidence="2" type="ORF">AB986_18095</name>
</gene>
<protein>
    <recommendedName>
        <fullName evidence="1">PIN domain-containing protein</fullName>
    </recommendedName>
</protein>
<reference evidence="2" key="1">
    <citation type="submission" date="2015-06" db="EMBL/GenBank/DDBJ databases">
        <authorList>
            <person name="Liu B."/>
            <person name="Wang J."/>
            <person name="Zhu Y."/>
            <person name="Liu G."/>
            <person name="Chen Q."/>
            <person name="Zheng C."/>
            <person name="Che J."/>
            <person name="Ge C."/>
            <person name="Shi H."/>
            <person name="Pan Z."/>
            <person name="Liu X."/>
        </authorList>
    </citation>
    <scope>NUCLEOTIDE SEQUENCE [LARGE SCALE GENOMIC DNA]</scope>
    <source>
        <strain evidence="2">DSM 16346</strain>
    </source>
</reference>
<dbReference type="AlphaFoldDB" id="A0A0J6CJG8"/>
<name>A0A0J6CJG8_9BACL</name>
<comment type="caution">
    <text evidence="2">The sequence shown here is derived from an EMBL/GenBank/DDBJ whole genome shotgun (WGS) entry which is preliminary data.</text>
</comment>
<dbReference type="Pfam" id="PF01850">
    <property type="entry name" value="PIN"/>
    <property type="match status" value="1"/>
</dbReference>
<feature type="domain" description="PIN" evidence="1">
    <location>
        <begin position="21"/>
        <end position="91"/>
    </location>
</feature>
<organism evidence="2 3">
    <name type="scientific">Guptibacillus hwajinpoensis</name>
    <dbReference type="NCBI Taxonomy" id="208199"/>
    <lineage>
        <taxon>Bacteria</taxon>
        <taxon>Bacillati</taxon>
        <taxon>Bacillota</taxon>
        <taxon>Bacilli</taxon>
        <taxon>Bacillales</taxon>
        <taxon>Guptibacillaceae</taxon>
        <taxon>Guptibacillus</taxon>
    </lineage>
</organism>
<keyword evidence="3" id="KW-1185">Reference proteome</keyword>
<evidence type="ECO:0000313" key="2">
    <source>
        <dbReference type="EMBL" id="KMM36351.1"/>
    </source>
</evidence>
<sequence length="240" mass="27994">MKNFVDFFSDIKNDNFHQKSIYVDACILLAFLDGRDVNGDKVAEALEKWGEDGIGTLGISNHVISEVVHKLFVNDIYKVINLTYRKLRKNEVLKKEEDDFIGDLQTARNLMSLVEHQELERLYNGRRTNINIGEVIKNYKRSFIDRQKLSHYYSSAQNTFEIFLNSLHNDFGIDVSHLSSDKESYFFAHQYMKDFQLEITDALHLAITKQNSFDFFATLDGDFIHDLYEGLDMTRILRIA</sequence>
<dbReference type="EMBL" id="LELK01000006">
    <property type="protein sequence ID" value="KMM36351.1"/>
    <property type="molecule type" value="Genomic_DNA"/>
</dbReference>
<dbReference type="Gene3D" id="3.40.50.1010">
    <property type="entry name" value="5'-nuclease"/>
    <property type="match status" value="1"/>
</dbReference>
<dbReference type="InterPro" id="IPR029060">
    <property type="entry name" value="PIN-like_dom_sf"/>
</dbReference>
<accession>A0A0J6CJG8</accession>
<proteinExistence type="predicted"/>
<dbReference type="PATRIC" id="fig|157733.3.peg.2086"/>
<dbReference type="Proteomes" id="UP000035996">
    <property type="component" value="Unassembled WGS sequence"/>
</dbReference>